<proteinExistence type="predicted"/>
<feature type="compositionally biased region" description="Gly residues" evidence="1">
    <location>
        <begin position="1778"/>
        <end position="1844"/>
    </location>
</feature>
<evidence type="ECO:0000256" key="1">
    <source>
        <dbReference type="SAM" id="MobiDB-lite"/>
    </source>
</evidence>
<name>A0ABQ9WWE3_9EUKA</name>
<keyword evidence="3" id="KW-1185">Reference proteome</keyword>
<accession>A0ABQ9WWE3</accession>
<dbReference type="PANTHER" id="PTHR37572:SF1">
    <property type="entry name" value="GA22863"/>
    <property type="match status" value="1"/>
</dbReference>
<feature type="compositionally biased region" description="Gly residues" evidence="1">
    <location>
        <begin position="1468"/>
        <end position="1768"/>
    </location>
</feature>
<dbReference type="PANTHER" id="PTHR37572">
    <property type="entry name" value="GA22863"/>
    <property type="match status" value="1"/>
</dbReference>
<gene>
    <name evidence="2" type="ORF">BLNAU_22335</name>
</gene>
<evidence type="ECO:0000313" key="3">
    <source>
        <dbReference type="Proteomes" id="UP001281761"/>
    </source>
</evidence>
<evidence type="ECO:0000313" key="2">
    <source>
        <dbReference type="EMBL" id="KAK2942746.1"/>
    </source>
</evidence>
<feature type="compositionally biased region" description="Low complexity" evidence="1">
    <location>
        <begin position="1457"/>
        <end position="1467"/>
    </location>
</feature>
<feature type="region of interest" description="Disordered" evidence="1">
    <location>
        <begin position="1871"/>
        <end position="1892"/>
    </location>
</feature>
<sequence>MELRVFPKHIEPVEPDSFQNHQTQWTHAREAFPILFHTSGLSKQLLYNVRNDHTPKKSISALLTISNLAPIIEHKELIDLFLSVVDQFFDIPFDTVDANTWDNQYTHTQFLSLIASEFMACCISGARPGVYNHILSRLISFSSTSSQRRFEQSTIRKTQNSLIEISEIADSCPDPIKRLCAIFRIVEHAKDDPLKENLQWHTAHFLHTHPDLVPQLLSAIHDLDWIVREDDSVPCLLFLMSALAVGSDLVVTRVFLGEHSPITSDPDDEYPLRSEAPMTSLLFRVAELAPSLLPSIFRGRNTFGHGSSVSGEVHCIWWWSDMSGDFFRNLPPDTLNPLSQTLFKTTRHNGPMPTFVFHFTARLAINTARVVSTAPNEPRCLCFGRDNQKWITLLKVLEDLSNDPKRNFWFLDVSCVSLIVLLAASIDDGVSEAAVSFLASESELTIAQTRALLFSTPTTFPVHSSWPLPIYNQHHPSQPPSPSLCAEAGRLLSERRDEKVEFEPQYEHPLSEEIATRFGSCVIYALHSNNPLTSSRIPFFAEELWNDKERQRVWSNAEDPNTLDHLHTLACASIACPSTRSLKEVHNWSAIAFSTAWLFILHTFPFVSGDSAGSLLSLFRSELDHPMFSLSEPQQFWKIVLDVLMSRSVNTPLQSLRALSQKLSDSTPYSRVSRQKVEEFKNQSMTLREKLKTAEGDGKWDLFARLWVLSPISEEETDEMVMMAETDEQMLLAISSPSINKEHFEYQPAVVMSERNVDRVMKAAGRTDNLELAGAAWNTIRNGILMDRIPLFRTDGKGKQEANKELSDLFEQVLHDVCAVQRKEVAEGSIAKVDPPSSSLLRPCLAVFRHYLQQSTLDSAPFLPVLASLTLTNDMPLLRELLLIFREIDAQAKDGSKPFTLSSFFVPFSLHSGAPPQPHSLLYIVSFVILSNSDGSSNKTSKLMECFDYSDDANLELIETVIRVSVDRLNAAKSSSSLERPPIHSSFLSVPEQTPDTILRIVWNDLGPVLFPRPPLSLFEQHFTQFLPSLTHLVALTIHLSSDHDADLIVERRYLKPLHSSIIRLISIVKSIGQHVWKANSSLACLVSQLAFLLTRFDPSIERSFGAWNPSDLVRSLKPTPPVSASASKATGGTTRKWDATRQLLTRLQEEGFEDRCEQVDPQTPLSVFGLNCSKPKLQRNFGQAGQTGFGQAGQTGFGQAGQTGFGQAGQTGFGQAGQTGFGQAGQTGFGQAGQTGFGQAGQTGFGQAGQTGFGQVGQPGFGQAGQTGFGQAGQTGFGQAGQTGFGQVGQPGFGQAGQTGFGQAGQPGFGQVGQTGFGQAGQPGFGQAGQTGFGQAGQTGFGQAGQTGFGQAGQTGFGQAGQTGFGQAGQTGFGQAGQTGFGQAGQTGFGQAGQTGFGQAGQTGFGQVGQPGFGQAGQTGFGQAGQTGFGQVGQPGFGQAGQTGFGQVGQPGFGQAGQPSFSQAGQPGFGQAGQTGFGQAGQPGFGQAGQTGFGQAGQTGFGQAGQPGFGQAGQTGFGQAGQTGFGQAGQTGFGQAGQTGFGQVGQPGFGQAGQTGFGQAGQTGFGQAGQPGFGQAGQTGFGQAGQTGFGQAGQTGFGQAGQTGFGQAGQTGFGQAGQTGFGQVGQPGFGQAGQTGFGQAGRTGFGQVGQPGFGQAGQPGFGQAGQTGFGQAGQTGFGQAGQPGFGQAGQTGFGQAGQPGFGQAGQTGFGQVGQPGFGQAGQTGFGQVGQPGFGQAGQTGFGQAGQTGFGQAGQTGFGQVGQPGFGQAGQPSFGQAGQTGFGQAGQTGFGQAGQPGFGQAGQTGFGQAGQTGFGQAGQTGFGQAGQTGFGQAGQTGFGQAGQTGFGQAGQTGFGQVGQTGFGQAGQTGFGQAGQTGFGQAGQTGFGQAGQTGFGQAGQTGFGQAGQTGFGQVGQTGLF</sequence>
<organism evidence="2 3">
    <name type="scientific">Blattamonas nauphoetae</name>
    <dbReference type="NCBI Taxonomy" id="2049346"/>
    <lineage>
        <taxon>Eukaryota</taxon>
        <taxon>Metamonada</taxon>
        <taxon>Preaxostyla</taxon>
        <taxon>Oxymonadida</taxon>
        <taxon>Blattamonas</taxon>
    </lineage>
</organism>
<feature type="compositionally biased region" description="Gly residues" evidence="1">
    <location>
        <begin position="1199"/>
        <end position="1456"/>
    </location>
</feature>
<dbReference type="EMBL" id="JARBJD010000385">
    <property type="protein sequence ID" value="KAK2942746.1"/>
    <property type="molecule type" value="Genomic_DNA"/>
</dbReference>
<feature type="region of interest" description="Disordered" evidence="1">
    <location>
        <begin position="1199"/>
        <end position="1844"/>
    </location>
</feature>
<comment type="caution">
    <text evidence="2">The sequence shown here is derived from an EMBL/GenBank/DDBJ whole genome shotgun (WGS) entry which is preliminary data.</text>
</comment>
<reference evidence="2 3" key="1">
    <citation type="journal article" date="2022" name="bioRxiv">
        <title>Genomics of Preaxostyla Flagellates Illuminates Evolutionary Transitions and the Path Towards Mitochondrial Loss.</title>
        <authorList>
            <person name="Novak L.V.F."/>
            <person name="Treitli S.C."/>
            <person name="Pyrih J."/>
            <person name="Halakuc P."/>
            <person name="Pipaliya S.V."/>
            <person name="Vacek V."/>
            <person name="Brzon O."/>
            <person name="Soukal P."/>
            <person name="Eme L."/>
            <person name="Dacks J.B."/>
            <person name="Karnkowska A."/>
            <person name="Elias M."/>
            <person name="Hampl V."/>
        </authorList>
    </citation>
    <scope>NUCLEOTIDE SEQUENCE [LARGE SCALE GENOMIC DNA]</scope>
    <source>
        <strain evidence="2">NAU3</strain>
        <tissue evidence="2">Gut</tissue>
    </source>
</reference>
<protein>
    <submittedName>
        <fullName evidence="2">A-kinase anchor protein 5</fullName>
    </submittedName>
</protein>
<dbReference type="Proteomes" id="UP001281761">
    <property type="component" value="Unassembled WGS sequence"/>
</dbReference>